<dbReference type="InterPro" id="IPR036881">
    <property type="entry name" value="Glyco_hydro_3_C_sf"/>
</dbReference>
<keyword evidence="3" id="KW-0378">Hydrolase</keyword>
<evidence type="ECO:0000313" key="7">
    <source>
        <dbReference type="Proteomes" id="UP000325113"/>
    </source>
</evidence>
<evidence type="ECO:0000259" key="5">
    <source>
        <dbReference type="SMART" id="SM01217"/>
    </source>
</evidence>
<dbReference type="Pfam" id="PF01915">
    <property type="entry name" value="Glyco_hydro_3_C"/>
    <property type="match status" value="1"/>
</dbReference>
<dbReference type="GO" id="GO:0045493">
    <property type="term" value="P:xylan catabolic process"/>
    <property type="evidence" value="ECO:0007669"/>
    <property type="project" value="InterPro"/>
</dbReference>
<dbReference type="Gene3D" id="3.40.50.1700">
    <property type="entry name" value="Glycoside hydrolase family 3 C-terminal domain"/>
    <property type="match status" value="1"/>
</dbReference>
<evidence type="ECO:0000313" key="6">
    <source>
        <dbReference type="EMBL" id="KAA0160091.1"/>
    </source>
</evidence>
<name>A0A5A8D7Z8_CAFRO</name>
<gene>
    <name evidence="6" type="ORF">FNF31_04557</name>
</gene>
<dbReference type="Pfam" id="PF14310">
    <property type="entry name" value="Fn3-like"/>
    <property type="match status" value="1"/>
</dbReference>
<dbReference type="Pfam" id="PF00933">
    <property type="entry name" value="Glyco_hydro_3"/>
    <property type="match status" value="1"/>
</dbReference>
<dbReference type="AlphaFoldDB" id="A0A5A8D7Z8"/>
<evidence type="ECO:0000256" key="1">
    <source>
        <dbReference type="ARBA" id="ARBA00005336"/>
    </source>
</evidence>
<dbReference type="SMART" id="SM01217">
    <property type="entry name" value="Fn3_like"/>
    <property type="match status" value="1"/>
</dbReference>
<dbReference type="InterPro" id="IPR044993">
    <property type="entry name" value="BXL"/>
</dbReference>
<dbReference type="PANTHER" id="PTHR42721">
    <property type="entry name" value="SUGAR HYDROLASE-RELATED"/>
    <property type="match status" value="1"/>
</dbReference>
<dbReference type="GO" id="GO:0009044">
    <property type="term" value="F:xylan 1,4-beta-xylosidase activity"/>
    <property type="evidence" value="ECO:0007669"/>
    <property type="project" value="InterPro"/>
</dbReference>
<dbReference type="SUPFAM" id="SSF52279">
    <property type="entry name" value="Beta-D-glucan exohydrolase, C-terminal domain"/>
    <property type="match status" value="1"/>
</dbReference>
<protein>
    <recommendedName>
        <fullName evidence="5">Fibronectin type III-like domain-containing protein</fullName>
    </recommendedName>
</protein>
<dbReference type="SUPFAM" id="SSF51445">
    <property type="entry name" value="(Trans)glycosidases"/>
    <property type="match status" value="1"/>
</dbReference>
<evidence type="ECO:0000256" key="4">
    <source>
        <dbReference type="ARBA" id="ARBA00023295"/>
    </source>
</evidence>
<dbReference type="FunFam" id="3.40.50.1700:FF:000009">
    <property type="entry name" value="Periplasmic beta-glucosidase"/>
    <property type="match status" value="1"/>
</dbReference>
<dbReference type="PANTHER" id="PTHR42721:SF3">
    <property type="entry name" value="BETA-D-XYLOSIDASE 5-RELATED"/>
    <property type="match status" value="1"/>
</dbReference>
<reference evidence="6 7" key="1">
    <citation type="submission" date="2019-07" db="EMBL/GenBank/DDBJ databases">
        <title>Genomes of Cafeteria roenbergensis.</title>
        <authorList>
            <person name="Fischer M.G."/>
            <person name="Hackl T."/>
            <person name="Roman M."/>
        </authorList>
    </citation>
    <scope>NUCLEOTIDE SEQUENCE [LARGE SCALE GENOMIC DNA]</scope>
    <source>
        <strain evidence="6 7">Cflag</strain>
    </source>
</reference>
<evidence type="ECO:0000256" key="3">
    <source>
        <dbReference type="ARBA" id="ARBA00022801"/>
    </source>
</evidence>
<feature type="domain" description="Fibronectin type III-like" evidence="5">
    <location>
        <begin position="697"/>
        <end position="767"/>
    </location>
</feature>
<organism evidence="6 7">
    <name type="scientific">Cafeteria roenbergensis</name>
    <name type="common">Marine flagellate</name>
    <dbReference type="NCBI Taxonomy" id="33653"/>
    <lineage>
        <taxon>Eukaryota</taxon>
        <taxon>Sar</taxon>
        <taxon>Stramenopiles</taxon>
        <taxon>Bigyra</taxon>
        <taxon>Opalozoa</taxon>
        <taxon>Bicosoecida</taxon>
        <taxon>Cafeteriaceae</taxon>
        <taxon>Cafeteria</taxon>
    </lineage>
</organism>
<dbReference type="Gene3D" id="2.60.40.10">
    <property type="entry name" value="Immunoglobulins"/>
    <property type="match status" value="1"/>
</dbReference>
<dbReference type="InterPro" id="IPR017853">
    <property type="entry name" value="GH"/>
</dbReference>
<dbReference type="InterPro" id="IPR001764">
    <property type="entry name" value="Glyco_hydro_3_N"/>
</dbReference>
<accession>A0A5A8D7Z8</accession>
<keyword evidence="2" id="KW-0732">Signal</keyword>
<dbReference type="Gene3D" id="3.20.20.300">
    <property type="entry name" value="Glycoside hydrolase, family 3, N-terminal domain"/>
    <property type="match status" value="1"/>
</dbReference>
<evidence type="ECO:0000256" key="2">
    <source>
        <dbReference type="ARBA" id="ARBA00022729"/>
    </source>
</evidence>
<dbReference type="GO" id="GO:0031222">
    <property type="term" value="P:arabinan catabolic process"/>
    <property type="evidence" value="ECO:0007669"/>
    <property type="project" value="TreeGrafter"/>
</dbReference>
<dbReference type="InterPro" id="IPR013783">
    <property type="entry name" value="Ig-like_fold"/>
</dbReference>
<dbReference type="InterPro" id="IPR002772">
    <property type="entry name" value="Glyco_hydro_3_C"/>
</dbReference>
<keyword evidence="4" id="KW-0326">Glycosidase</keyword>
<comment type="caution">
    <text evidence="6">The sequence shown here is derived from an EMBL/GenBank/DDBJ whole genome shotgun (WGS) entry which is preliminary data.</text>
</comment>
<proteinExistence type="inferred from homology"/>
<dbReference type="EMBL" id="VLTM01000048">
    <property type="protein sequence ID" value="KAA0160091.1"/>
    <property type="molecule type" value="Genomic_DNA"/>
</dbReference>
<dbReference type="Proteomes" id="UP000325113">
    <property type="component" value="Unassembled WGS sequence"/>
</dbReference>
<comment type="similarity">
    <text evidence="1">Belongs to the glycosyl hydrolase 3 family.</text>
</comment>
<sequence>MLAATVCVASSMPTTGDSSPTAVARPCTGKYSLLPFCNTSLPVVERVDDLVARINVSDFPGLFVNGQAAIPYLGIPSYQVWSEATHGVGFSPGVSFEPPTPNATSFPEPILTAASFNTSLFVAVGAAVSDEARAMNNVGTAGETFWAPNINLARDPRWGRIQETPGEDPFLSGQWAIHYVRGLQEGEDPRYLKVSADCKHFAAYDMENSDGYTRHNFSANVTAQDLHDSYLPHFQDCVMSGRVSSVMGSYNAVRVIGRDEVAIPSNANPFLLRTILREAWGLDAFGYVTSDCGAVFDIQYNHKFTQTTDETNKVVLEAGMSTNCGEFMLLTLAGALDDGSVSVELAQDALKAVFSTRMRLGQFDPYEDQPYRQIGLGVIHSDAHQALALDAARQGIVLLKNQGSTLPLKASSVATLGVVGPNANATTQMLGNYAGAPFRVVSPSQGLASYATSLNQAAGCDTTLCESDSGFASAELVAAASDALVVVVGDDDKICGEANDRLTISLPGMQAALVAKVAAAAKLAGPSRPVVVVVMSGEPVDLSLARDDPNVDAIVWMGYPGMMGGQAMADVLFGAAVPAGRLPVTFYEADFVNQVRMINMNFRPGLCDGEGGSCTNPGHTHRFYTGAPVFAFGHGLSYTTFQYNWSQSPLRSKAVTTLRTLAQGRPSMAHVPPADTAGVFVSFQVNVTNTGSVAADDVILCFLEPPGAGTAGTPRQLLAGFQRVHLAPGQMTELTFGPSARHFLLAGQAGEPTVRTGPWIIRIGVKDEQFIRLGGAAPIMHELLLTE</sequence>
<dbReference type="InterPro" id="IPR036962">
    <property type="entry name" value="Glyco_hydro_3_N_sf"/>
</dbReference>
<dbReference type="GO" id="GO:0046556">
    <property type="term" value="F:alpha-L-arabinofuranosidase activity"/>
    <property type="evidence" value="ECO:0007669"/>
    <property type="project" value="TreeGrafter"/>
</dbReference>
<dbReference type="InterPro" id="IPR026891">
    <property type="entry name" value="Fn3-like"/>
</dbReference>